<dbReference type="CDD" id="cd04661">
    <property type="entry name" value="NUDIX_MRP_L46"/>
    <property type="match status" value="1"/>
</dbReference>
<dbReference type="Pfam" id="PF11788">
    <property type="entry name" value="MRP-L46"/>
    <property type="match status" value="1"/>
</dbReference>
<evidence type="ECO:0000256" key="2">
    <source>
        <dbReference type="ARBA" id="ARBA00009070"/>
    </source>
</evidence>
<dbReference type="Proteomes" id="UP001150538">
    <property type="component" value="Unassembled WGS sequence"/>
</dbReference>
<evidence type="ECO:0000256" key="5">
    <source>
        <dbReference type="ARBA" id="ARBA00023128"/>
    </source>
</evidence>
<evidence type="ECO:0000256" key="1">
    <source>
        <dbReference type="ARBA" id="ARBA00004173"/>
    </source>
</evidence>
<gene>
    <name evidence="11" type="ORF">H4219_004609</name>
</gene>
<dbReference type="AlphaFoldDB" id="A0A9W8DL85"/>
<evidence type="ECO:0000256" key="3">
    <source>
        <dbReference type="ARBA" id="ARBA00022946"/>
    </source>
</evidence>
<evidence type="ECO:0000313" key="12">
    <source>
        <dbReference type="Proteomes" id="UP001150538"/>
    </source>
</evidence>
<sequence>MLIPRLHSTTTTIVGKRFVTLTSSSVAAATAAANRQLLHTTTPKFLQKAKISAGILLQRDPIITPTQTPFEKEFSKYQDFLRYQTADPFPQDFYIKKGSTLDKQWKQRDVEQQKVWYFDAKLGGGVDSKKGAAGKKLNKSSQAVVEEEEEGGAAIIDGNSSNEAEVALQPRITEADKKGDQKSLERKLDRTLYLLVKDSNGNGGWKLPQGLVAQDEVLKTAAERHLAESVGTNMDIWFVGNGPIGHHISSASINEKVFFMKAHIFSGQVKPSKESSSIVKDFVWVTREEIESLVEPEYWAGIKDMLSSQ</sequence>
<protein>
    <recommendedName>
        <fullName evidence="7">Large ribosomal subunit protein mL46</fullName>
    </recommendedName>
</protein>
<feature type="domain" description="Nudix hydrolase" evidence="9">
    <location>
        <begin position="193"/>
        <end position="294"/>
    </location>
</feature>
<evidence type="ECO:0000256" key="6">
    <source>
        <dbReference type="ARBA" id="ARBA00023274"/>
    </source>
</evidence>
<evidence type="ECO:0000313" key="11">
    <source>
        <dbReference type="EMBL" id="KAJ1914843.1"/>
    </source>
</evidence>
<dbReference type="FunFam" id="3.90.79.10:FF:000018">
    <property type="entry name" value="39S ribosomal protein L46, mitochondrial"/>
    <property type="match status" value="1"/>
</dbReference>
<dbReference type="Gene3D" id="3.90.79.10">
    <property type="entry name" value="Nucleoside Triphosphate Pyrophosphohydrolase"/>
    <property type="match status" value="1"/>
</dbReference>
<dbReference type="InterPro" id="IPR033650">
    <property type="entry name" value="Ribosomal_mL46_NUDIX"/>
</dbReference>
<dbReference type="PANTHER" id="PTHR13124">
    <property type="entry name" value="39S RIBOSOMAL PROTEIN L46, MITOCHONDRIAL PRECURSOR-RELATED"/>
    <property type="match status" value="1"/>
</dbReference>
<keyword evidence="5" id="KW-0496">Mitochondrion</keyword>
<feature type="region of interest" description="Disordered" evidence="8">
    <location>
        <begin position="141"/>
        <end position="160"/>
    </location>
</feature>
<accession>A0A9W8DL85</accession>
<dbReference type="InterPro" id="IPR015797">
    <property type="entry name" value="NUDIX_hydrolase-like_dom_sf"/>
</dbReference>
<dbReference type="EMBL" id="JANBPU010000177">
    <property type="protein sequence ID" value="KAJ1914843.1"/>
    <property type="molecule type" value="Genomic_DNA"/>
</dbReference>
<evidence type="ECO:0000259" key="10">
    <source>
        <dbReference type="Pfam" id="PF11788"/>
    </source>
</evidence>
<feature type="domain" description="Large ribosomal subunit protein mL46 N-terminal" evidence="10">
    <location>
        <begin position="50"/>
        <end position="176"/>
    </location>
</feature>
<dbReference type="InterPro" id="IPR021757">
    <property type="entry name" value="Ribosomal_mL46_N"/>
</dbReference>
<keyword evidence="4" id="KW-0689">Ribosomal protein</keyword>
<evidence type="ECO:0000256" key="7">
    <source>
        <dbReference type="ARBA" id="ARBA00035190"/>
    </source>
</evidence>
<dbReference type="GO" id="GO:0003735">
    <property type="term" value="F:structural constituent of ribosome"/>
    <property type="evidence" value="ECO:0007669"/>
    <property type="project" value="InterPro"/>
</dbReference>
<dbReference type="OrthoDB" id="414075at2759"/>
<dbReference type="GO" id="GO:0005762">
    <property type="term" value="C:mitochondrial large ribosomal subunit"/>
    <property type="evidence" value="ECO:0007669"/>
    <property type="project" value="TreeGrafter"/>
</dbReference>
<evidence type="ECO:0000256" key="8">
    <source>
        <dbReference type="SAM" id="MobiDB-lite"/>
    </source>
</evidence>
<dbReference type="InterPro" id="IPR040008">
    <property type="entry name" value="Ribosomal_mL46"/>
</dbReference>
<dbReference type="InterPro" id="IPR000086">
    <property type="entry name" value="NUDIX_hydrolase_dom"/>
</dbReference>
<comment type="similarity">
    <text evidence="2">Belongs to the mitochondrion-specific ribosomal protein mL46 family.</text>
</comment>
<dbReference type="SUPFAM" id="SSF55811">
    <property type="entry name" value="Nudix"/>
    <property type="match status" value="1"/>
</dbReference>
<evidence type="ECO:0000259" key="9">
    <source>
        <dbReference type="Pfam" id="PF00293"/>
    </source>
</evidence>
<comment type="caution">
    <text evidence="11">The sequence shown here is derived from an EMBL/GenBank/DDBJ whole genome shotgun (WGS) entry which is preliminary data.</text>
</comment>
<dbReference type="Pfam" id="PF00293">
    <property type="entry name" value="NUDIX"/>
    <property type="match status" value="1"/>
</dbReference>
<organism evidence="11 12">
    <name type="scientific">Mycoemilia scoparia</name>
    <dbReference type="NCBI Taxonomy" id="417184"/>
    <lineage>
        <taxon>Eukaryota</taxon>
        <taxon>Fungi</taxon>
        <taxon>Fungi incertae sedis</taxon>
        <taxon>Zoopagomycota</taxon>
        <taxon>Kickxellomycotina</taxon>
        <taxon>Kickxellomycetes</taxon>
        <taxon>Kickxellales</taxon>
        <taxon>Kickxellaceae</taxon>
        <taxon>Mycoemilia</taxon>
    </lineage>
</organism>
<keyword evidence="6" id="KW-0687">Ribonucleoprotein</keyword>
<reference evidence="11" key="1">
    <citation type="submission" date="2022-07" db="EMBL/GenBank/DDBJ databases">
        <title>Phylogenomic reconstructions and comparative analyses of Kickxellomycotina fungi.</title>
        <authorList>
            <person name="Reynolds N.K."/>
            <person name="Stajich J.E."/>
            <person name="Barry K."/>
            <person name="Grigoriev I.V."/>
            <person name="Crous P."/>
            <person name="Smith M.E."/>
        </authorList>
    </citation>
    <scope>NUCLEOTIDE SEQUENCE</scope>
    <source>
        <strain evidence="11">NBRC 100468</strain>
    </source>
</reference>
<proteinExistence type="inferred from homology"/>
<keyword evidence="3" id="KW-0809">Transit peptide</keyword>
<comment type="subcellular location">
    <subcellularLocation>
        <location evidence="1">Mitochondrion</location>
    </subcellularLocation>
</comment>
<dbReference type="GO" id="GO:0005743">
    <property type="term" value="C:mitochondrial inner membrane"/>
    <property type="evidence" value="ECO:0007669"/>
    <property type="project" value="UniProtKB-ARBA"/>
</dbReference>
<name>A0A9W8DL85_9FUNG</name>
<keyword evidence="12" id="KW-1185">Reference proteome</keyword>
<dbReference type="PANTHER" id="PTHR13124:SF12">
    <property type="entry name" value="LARGE RIBOSOMAL SUBUNIT PROTEIN ML46"/>
    <property type="match status" value="1"/>
</dbReference>
<evidence type="ECO:0000256" key="4">
    <source>
        <dbReference type="ARBA" id="ARBA00022980"/>
    </source>
</evidence>